<feature type="domain" description="Gamma-glutamylcyclotransferase AIG2-like" evidence="4">
    <location>
        <begin position="4"/>
        <end position="126"/>
    </location>
</feature>
<sequence>MKQIFVYGSLRKGMYNYERYLKGKSRFVGYGYVKGCLYALKDAAYPALLDGDQDVFGEIYEIDEQVASAIDELEGCHKDALGEYYKARKIIRTTQGALLELEVYCFSLDYEKNAERLKAVIPHGDFVKYVKEEKKEAI</sequence>
<dbReference type="GO" id="GO:0061929">
    <property type="term" value="F:gamma-glutamylaminecyclotransferase activity"/>
    <property type="evidence" value="ECO:0007669"/>
    <property type="project" value="InterPro"/>
</dbReference>
<protein>
    <recommendedName>
        <fullName evidence="3">Gamma-glutamylcyclotransferase family protein</fullName>
    </recommendedName>
</protein>
<comment type="caution">
    <text evidence="5">The sequence shown here is derived from an EMBL/GenBank/DDBJ whole genome shotgun (WGS) entry which is preliminary data.</text>
</comment>
<dbReference type="InterPro" id="IPR013024">
    <property type="entry name" value="GGCT-like"/>
</dbReference>
<evidence type="ECO:0000256" key="3">
    <source>
        <dbReference type="RuleBase" id="RU367036"/>
    </source>
</evidence>
<proteinExistence type="inferred from homology"/>
<dbReference type="InterPro" id="IPR036568">
    <property type="entry name" value="GGCT-like_sf"/>
</dbReference>
<reference evidence="5 6" key="1">
    <citation type="submission" date="2019-03" db="EMBL/GenBank/DDBJ databases">
        <title>Genomic Encyclopedia of Type Strains, Phase IV (KMG-IV): sequencing the most valuable type-strain genomes for metagenomic binning, comparative biology and taxonomic classification.</title>
        <authorList>
            <person name="Goeker M."/>
        </authorList>
    </citation>
    <scope>NUCLEOTIDE SEQUENCE [LARGE SCALE GENOMIC DNA]</scope>
    <source>
        <strain evidence="5 6">DSM 29481</strain>
    </source>
</reference>
<evidence type="ECO:0000259" key="4">
    <source>
        <dbReference type="Pfam" id="PF06094"/>
    </source>
</evidence>
<name>A0A4R3T1T5_9FIRM</name>
<evidence type="ECO:0000313" key="5">
    <source>
        <dbReference type="EMBL" id="TCU54537.1"/>
    </source>
</evidence>
<dbReference type="InterPro" id="IPR009288">
    <property type="entry name" value="AIG2-like_dom"/>
</dbReference>
<dbReference type="RefSeq" id="WP_132225544.1">
    <property type="nucleotide sequence ID" value="NZ_JANKBG010000023.1"/>
</dbReference>
<keyword evidence="6" id="KW-1185">Reference proteome</keyword>
<dbReference type="PANTHER" id="PTHR12510:SF4">
    <property type="entry name" value="GAMMA-GLUTAMYLAMINECYCLOTRANSFERASE"/>
    <property type="match status" value="1"/>
</dbReference>
<dbReference type="EMBL" id="SMBP01000024">
    <property type="protein sequence ID" value="TCU54537.1"/>
    <property type="molecule type" value="Genomic_DNA"/>
</dbReference>
<organism evidence="5 6">
    <name type="scientific">Longicatena caecimuris</name>
    <dbReference type="NCBI Taxonomy" id="1796635"/>
    <lineage>
        <taxon>Bacteria</taxon>
        <taxon>Bacillati</taxon>
        <taxon>Bacillota</taxon>
        <taxon>Erysipelotrichia</taxon>
        <taxon>Erysipelotrichales</taxon>
        <taxon>Erysipelotrichaceae</taxon>
        <taxon>Longicatena</taxon>
    </lineage>
</organism>
<dbReference type="Proteomes" id="UP000295773">
    <property type="component" value="Unassembled WGS sequence"/>
</dbReference>
<evidence type="ECO:0000256" key="2">
    <source>
        <dbReference type="PIRSR" id="PIRSR639126-1"/>
    </source>
</evidence>
<evidence type="ECO:0000313" key="6">
    <source>
        <dbReference type="Proteomes" id="UP000295773"/>
    </source>
</evidence>
<dbReference type="Gene3D" id="3.10.490.10">
    <property type="entry name" value="Gamma-glutamyl cyclotransferase-like"/>
    <property type="match status" value="1"/>
</dbReference>
<dbReference type="SUPFAM" id="SSF110857">
    <property type="entry name" value="Gamma-glutamyl cyclotransferase-like"/>
    <property type="match status" value="1"/>
</dbReference>
<dbReference type="AlphaFoldDB" id="A0A4R3T1T5"/>
<dbReference type="GO" id="GO:0005829">
    <property type="term" value="C:cytosol"/>
    <property type="evidence" value="ECO:0007669"/>
    <property type="project" value="TreeGrafter"/>
</dbReference>
<dbReference type="InterPro" id="IPR039126">
    <property type="entry name" value="GGACT"/>
</dbReference>
<gene>
    <name evidence="5" type="ORF">EDD61_12414</name>
</gene>
<comment type="similarity">
    <text evidence="1 3">Belongs to the gamma-glutamylcyclotransferase family.</text>
</comment>
<accession>A0A4R3T1T5</accession>
<dbReference type="PANTHER" id="PTHR12510">
    <property type="entry name" value="TROPONIN C-AKIN-1 PROTEIN"/>
    <property type="match status" value="1"/>
</dbReference>
<dbReference type="GO" id="GO:0016740">
    <property type="term" value="F:transferase activity"/>
    <property type="evidence" value="ECO:0007669"/>
    <property type="project" value="UniProtKB-KW"/>
</dbReference>
<feature type="active site" description="Proton acceptor" evidence="2">
    <location>
        <position position="74"/>
    </location>
</feature>
<dbReference type="CDD" id="cd06661">
    <property type="entry name" value="GGCT_like"/>
    <property type="match status" value="1"/>
</dbReference>
<evidence type="ECO:0000256" key="1">
    <source>
        <dbReference type="ARBA" id="ARBA00008861"/>
    </source>
</evidence>
<dbReference type="Pfam" id="PF06094">
    <property type="entry name" value="GGACT"/>
    <property type="match status" value="1"/>
</dbReference>
<keyword evidence="5" id="KW-0808">Transferase</keyword>